<dbReference type="AlphaFoldDB" id="A0A6J5YS97"/>
<dbReference type="EMBL" id="CAESAJ010000013">
    <property type="protein sequence ID" value="CAB4331792.1"/>
    <property type="molecule type" value="Genomic_DNA"/>
</dbReference>
<dbReference type="PROSITE" id="PS51819">
    <property type="entry name" value="VOC"/>
    <property type="match status" value="1"/>
</dbReference>
<dbReference type="PANTHER" id="PTHR36437:SF2">
    <property type="entry name" value="GLYOXALASE_BLEOMYCIN RESISTANCE PROTEIN_DIOXYGENASE"/>
    <property type="match status" value="1"/>
</dbReference>
<dbReference type="Pfam" id="PF00903">
    <property type="entry name" value="Glyoxalase"/>
    <property type="match status" value="1"/>
</dbReference>
<dbReference type="SUPFAM" id="SSF54593">
    <property type="entry name" value="Glyoxalase/Bleomycin resistance protein/Dihydroxybiphenyl dioxygenase"/>
    <property type="match status" value="1"/>
</dbReference>
<evidence type="ECO:0000259" key="1">
    <source>
        <dbReference type="PROSITE" id="PS51819"/>
    </source>
</evidence>
<organism evidence="2">
    <name type="scientific">freshwater metagenome</name>
    <dbReference type="NCBI Taxonomy" id="449393"/>
    <lineage>
        <taxon>unclassified sequences</taxon>
        <taxon>metagenomes</taxon>
        <taxon>ecological metagenomes</taxon>
    </lineage>
</organism>
<gene>
    <name evidence="2" type="ORF">UFOPK3770_00245</name>
</gene>
<dbReference type="InterPro" id="IPR004360">
    <property type="entry name" value="Glyas_Fos-R_dOase_dom"/>
</dbReference>
<protein>
    <submittedName>
        <fullName evidence="2">Unannotated protein</fullName>
    </submittedName>
</protein>
<feature type="domain" description="VOC" evidence="1">
    <location>
        <begin position="2"/>
        <end position="122"/>
    </location>
</feature>
<dbReference type="PANTHER" id="PTHR36437">
    <property type="entry name" value="GLYOXALASE/BLEOMYCIN RESISTANCE PROTEIN/DIOXYGENASE"/>
    <property type="match status" value="1"/>
</dbReference>
<dbReference type="InterPro" id="IPR037523">
    <property type="entry name" value="VOC_core"/>
</dbReference>
<sequence length="122" mass="13819">MQVGYVVLYVTEPDACLDFWVNKIGMEVRESMEVLDAAIYKVGFEGQRFSFELVPLKLMENYPEGLDLATPSICFYVDDLETEYQKLNNNGIKASEISSRGGKNSFAFSDNEARSFAEMESE</sequence>
<dbReference type="Gene3D" id="3.10.180.10">
    <property type="entry name" value="2,3-Dihydroxybiphenyl 1,2-Dioxygenase, domain 1"/>
    <property type="match status" value="1"/>
</dbReference>
<name>A0A6J5YS97_9ZZZZ</name>
<accession>A0A6J5YS97</accession>
<dbReference type="InterPro" id="IPR029068">
    <property type="entry name" value="Glyas_Bleomycin-R_OHBP_Dase"/>
</dbReference>
<proteinExistence type="predicted"/>
<reference evidence="2" key="1">
    <citation type="submission" date="2020-05" db="EMBL/GenBank/DDBJ databases">
        <authorList>
            <person name="Chiriac C."/>
            <person name="Salcher M."/>
            <person name="Ghai R."/>
            <person name="Kavagutti S V."/>
        </authorList>
    </citation>
    <scope>NUCLEOTIDE SEQUENCE</scope>
</reference>
<evidence type="ECO:0000313" key="2">
    <source>
        <dbReference type="EMBL" id="CAB4331792.1"/>
    </source>
</evidence>